<evidence type="ECO:0000256" key="3">
    <source>
        <dbReference type="ARBA" id="ARBA00022737"/>
    </source>
</evidence>
<dbReference type="SUPFAM" id="SSF57667">
    <property type="entry name" value="beta-beta-alpha zinc fingers"/>
    <property type="match status" value="4"/>
</dbReference>
<comment type="subcellular location">
    <subcellularLocation>
        <location evidence="1">Nucleus</location>
    </subcellularLocation>
</comment>
<evidence type="ECO:0000256" key="5">
    <source>
        <dbReference type="ARBA" id="ARBA00022833"/>
    </source>
</evidence>
<feature type="domain" description="C2H2-type" evidence="8">
    <location>
        <begin position="328"/>
        <end position="352"/>
    </location>
</feature>
<dbReference type="Pfam" id="PF00096">
    <property type="entry name" value="zf-C2H2"/>
    <property type="match status" value="4"/>
</dbReference>
<dbReference type="InterPro" id="IPR050758">
    <property type="entry name" value="Znf_C2H2-type"/>
</dbReference>
<evidence type="ECO:0000256" key="4">
    <source>
        <dbReference type="ARBA" id="ARBA00022771"/>
    </source>
</evidence>
<keyword evidence="9" id="KW-1185">Reference proteome</keyword>
<dbReference type="SMART" id="SM00355">
    <property type="entry name" value="ZnF_C2H2"/>
    <property type="match status" value="7"/>
</dbReference>
<dbReference type="PANTHER" id="PTHR23234">
    <property type="entry name" value="ZNF44 PROTEIN"/>
    <property type="match status" value="1"/>
</dbReference>
<feature type="domain" description="C2H2-type" evidence="8">
    <location>
        <begin position="216"/>
        <end position="243"/>
    </location>
</feature>
<feature type="domain" description="C2H2-type" evidence="8">
    <location>
        <begin position="188"/>
        <end position="215"/>
    </location>
</feature>
<keyword evidence="3" id="KW-0677">Repeat</keyword>
<dbReference type="InterPro" id="IPR022755">
    <property type="entry name" value="Znf_C2H2_jaz"/>
</dbReference>
<proteinExistence type="predicted"/>
<gene>
    <name evidence="10" type="primary">LOC121136513</name>
</gene>
<evidence type="ECO:0000256" key="6">
    <source>
        <dbReference type="PROSITE-ProRule" id="PRU00042"/>
    </source>
</evidence>
<evidence type="ECO:0000256" key="2">
    <source>
        <dbReference type="ARBA" id="ARBA00022723"/>
    </source>
</evidence>
<keyword evidence="4 6" id="KW-0863">Zinc-finger</keyword>
<dbReference type="RefSeq" id="XP_040592997.1">
    <property type="nucleotide sequence ID" value="XM_040737063.1"/>
</dbReference>
<feature type="region of interest" description="Disordered" evidence="7">
    <location>
        <begin position="77"/>
        <end position="97"/>
    </location>
</feature>
<dbReference type="PANTHER" id="PTHR23234:SF9">
    <property type="entry name" value="ZINC FINGER PROTEIN 850-LIKE"/>
    <property type="match status" value="1"/>
</dbReference>
<feature type="domain" description="C2H2-type" evidence="8">
    <location>
        <begin position="140"/>
        <end position="167"/>
    </location>
</feature>
<evidence type="ECO:0000313" key="9">
    <source>
        <dbReference type="Proteomes" id="UP000886700"/>
    </source>
</evidence>
<dbReference type="InterPro" id="IPR013087">
    <property type="entry name" value="Znf_C2H2_type"/>
</dbReference>
<dbReference type="PROSITE" id="PS50157">
    <property type="entry name" value="ZINC_FINGER_C2H2_2"/>
    <property type="match status" value="7"/>
</dbReference>
<keyword evidence="2" id="KW-0479">Metal-binding</keyword>
<evidence type="ECO:0000313" key="10">
    <source>
        <dbReference type="RefSeq" id="XP_040592997.1"/>
    </source>
</evidence>
<dbReference type="InterPro" id="IPR036236">
    <property type="entry name" value="Znf_C2H2_sf"/>
</dbReference>
<evidence type="ECO:0000256" key="1">
    <source>
        <dbReference type="ARBA" id="ARBA00004123"/>
    </source>
</evidence>
<reference evidence="10" key="1">
    <citation type="submission" date="2025-08" db="UniProtKB">
        <authorList>
            <consortium name="RefSeq"/>
        </authorList>
    </citation>
    <scope>IDENTIFICATION</scope>
    <source>
        <tissue evidence="10">Liver</tissue>
    </source>
</reference>
<dbReference type="GeneID" id="121136513"/>
<organism evidence="9 10">
    <name type="scientific">Mesocricetus auratus</name>
    <name type="common">Golden hamster</name>
    <dbReference type="NCBI Taxonomy" id="10036"/>
    <lineage>
        <taxon>Eukaryota</taxon>
        <taxon>Metazoa</taxon>
        <taxon>Chordata</taxon>
        <taxon>Craniata</taxon>
        <taxon>Vertebrata</taxon>
        <taxon>Euteleostomi</taxon>
        <taxon>Mammalia</taxon>
        <taxon>Eutheria</taxon>
        <taxon>Euarchontoglires</taxon>
        <taxon>Glires</taxon>
        <taxon>Rodentia</taxon>
        <taxon>Myomorpha</taxon>
        <taxon>Muroidea</taxon>
        <taxon>Cricetidae</taxon>
        <taxon>Cricetinae</taxon>
        <taxon>Mesocricetus</taxon>
    </lineage>
</organism>
<evidence type="ECO:0000259" key="8">
    <source>
        <dbReference type="PROSITE" id="PS50157"/>
    </source>
</evidence>
<feature type="domain" description="C2H2-type" evidence="8">
    <location>
        <begin position="300"/>
        <end position="327"/>
    </location>
</feature>
<name>A0ABM2WQI9_MESAU</name>
<evidence type="ECO:0000256" key="7">
    <source>
        <dbReference type="SAM" id="MobiDB-lite"/>
    </source>
</evidence>
<sequence>MHHECDINQEPITENIINKDMDPGERGCESPLHVRNIIGHSSSHGYLRDQTTGTPSVWKKAMAKAFIRQEHWKNTHHSGVLETSQEKPCESQEYNEPCGSLSLDQPQEGTHTGVTLNDNDLRGHTHVQNDEGIHKEVKQFVCKLCDESFIDSSDLNNHEKSHIGQERYSGRQCGKTFKNAKRTKGRIYTCKNCQKTFTSSTVLKKHIRIHTGEKPYVCKHCGKAFTTSSNMTVHERIHTGVKPYACKHCGKAFSQSNNHKTHERTHTGEKPYTCRHCGKAFGDLSSHKGHERRHTVEKPHVCKHCGKAFILPNSLKLHERVHTGEKPYSCRHCGKAFSMSYYHKKHERNHTR</sequence>
<keyword evidence="5" id="KW-0862">Zinc</keyword>
<dbReference type="PROSITE" id="PS00028">
    <property type="entry name" value="ZINC_FINGER_C2H2_1"/>
    <property type="match status" value="7"/>
</dbReference>
<dbReference type="Proteomes" id="UP000886700">
    <property type="component" value="Unplaced"/>
</dbReference>
<dbReference type="Pfam" id="PF12171">
    <property type="entry name" value="zf-C2H2_jaz"/>
    <property type="match status" value="1"/>
</dbReference>
<protein>
    <submittedName>
        <fullName evidence="10">Zinc finger protein 664-like</fullName>
    </submittedName>
</protein>
<feature type="domain" description="C2H2-type" evidence="8">
    <location>
        <begin position="272"/>
        <end position="299"/>
    </location>
</feature>
<accession>A0ABM2WQI9</accession>
<feature type="domain" description="C2H2-type" evidence="8">
    <location>
        <begin position="244"/>
        <end position="271"/>
    </location>
</feature>
<dbReference type="Gene3D" id="3.30.160.60">
    <property type="entry name" value="Classic Zinc Finger"/>
    <property type="match status" value="7"/>
</dbReference>